<feature type="compositionally biased region" description="Basic and acidic residues" evidence="1">
    <location>
        <begin position="53"/>
        <end position="64"/>
    </location>
</feature>
<feature type="region of interest" description="Disordered" evidence="1">
    <location>
        <begin position="1"/>
        <end position="65"/>
    </location>
</feature>
<proteinExistence type="predicted"/>
<reference evidence="2" key="1">
    <citation type="submission" date="2014-12" db="EMBL/GenBank/DDBJ databases">
        <authorList>
            <person name="Hall J."/>
        </authorList>
    </citation>
    <scope>NUCLEOTIDE SEQUENCE [LARGE SCALE GENOMIC DNA]</scope>
    <source>
        <strain evidence="2">SBW25</strain>
        <plasmid evidence="2">pQBR57</plasmid>
    </source>
</reference>
<evidence type="ECO:0000256" key="1">
    <source>
        <dbReference type="SAM" id="MobiDB-lite"/>
    </source>
</evidence>
<feature type="region of interest" description="Disordered" evidence="1">
    <location>
        <begin position="324"/>
        <end position="373"/>
    </location>
</feature>
<dbReference type="EMBL" id="LN713926">
    <property type="protein sequence ID" value="CEK42167.1"/>
    <property type="molecule type" value="Genomic_DNA"/>
</dbReference>
<name>A0A0G4E5B9_PSEFS</name>
<accession>A0A0G4E5B9</accession>
<feature type="compositionally biased region" description="Basic and acidic residues" evidence="1">
    <location>
        <begin position="24"/>
        <end position="40"/>
    </location>
</feature>
<feature type="compositionally biased region" description="Basic and acidic residues" evidence="1">
    <location>
        <begin position="324"/>
        <end position="340"/>
    </location>
</feature>
<feature type="compositionally biased region" description="Polar residues" evidence="1">
    <location>
        <begin position="269"/>
        <end position="299"/>
    </location>
</feature>
<protein>
    <submittedName>
        <fullName evidence="2">Uncharacterized protein</fullName>
    </submittedName>
</protein>
<feature type="region of interest" description="Disordered" evidence="1">
    <location>
        <begin position="113"/>
        <end position="191"/>
    </location>
</feature>
<feature type="region of interest" description="Disordered" evidence="1">
    <location>
        <begin position="220"/>
        <end position="299"/>
    </location>
</feature>
<dbReference type="AlphaFoldDB" id="A0A0G4E5B9"/>
<sequence length="452" mass="47580">MSENTSKLKAVGERIRSGLGKMNSDARAKAEGKNAPHDELDTQDELTPPSGKGGDERLSARLDDADIEEGFIIDSEPEQAKPKRPAMGMKQKLLLIAACVVAALWFTKNQENAPTPADVAKNEQHLQGDKPLETAQESQIEGPAFNLNEPTSKENDSTAKASGVNENDALGFGGNGAKDAANEPIGTDALTSDMNEQFAASIDENNDVLDPFTGKVKSVANHPADLPAPAKTHAEPLAMLPPPVTAPHSQSAELDLIGGAGESPFKVGGSNSTELSGTKTQNPDSKASVLQDQSANADVTSLKAKIAEKDSRIGILETENSKLKHDLAAKQETAKPKNGPDKAASSKATQHKPVQAVHTTQRSTPSQRVASAPKAMPRPQICVTAVAPAARNCTTCVPHAFITHRGTETMVGQGDFLDGLRVNIVGDRLDLQNAQGDVVHKFWSSPNGCAAG</sequence>
<feature type="compositionally biased region" description="Polar residues" evidence="1">
    <location>
        <begin position="357"/>
        <end position="369"/>
    </location>
</feature>
<dbReference type="RefSeq" id="WP_192963359.1">
    <property type="nucleotide sequence ID" value="NZ_LN713926.1"/>
</dbReference>
<geneLocation type="plasmid" evidence="2">
    <name>pQBR57</name>
</geneLocation>
<feature type="compositionally biased region" description="Basic and acidic residues" evidence="1">
    <location>
        <begin position="120"/>
        <end position="132"/>
    </location>
</feature>
<evidence type="ECO:0000313" key="2">
    <source>
        <dbReference type="EMBL" id="CEK42167.1"/>
    </source>
</evidence>
<organism evidence="2">
    <name type="scientific">Pseudomonas fluorescens (strain SBW25)</name>
    <dbReference type="NCBI Taxonomy" id="216595"/>
    <lineage>
        <taxon>Bacteria</taxon>
        <taxon>Pseudomonadati</taxon>
        <taxon>Pseudomonadota</taxon>
        <taxon>Gammaproteobacteria</taxon>
        <taxon>Pseudomonadales</taxon>
        <taxon>Pseudomonadaceae</taxon>
        <taxon>Pseudomonas</taxon>
    </lineage>
</organism>
<keyword evidence="2" id="KW-0614">Plasmid</keyword>
<reference evidence="2" key="2">
    <citation type="submission" date="2015-06" db="EMBL/GenBank/DDBJ databases">
        <title>Environmentally co-occuring mercury resistance plasmids are genetically and phenotypically diverse and confer variable context-dependent fitness effects.</title>
        <authorList>
            <person name="Hall J.P.J."/>
            <person name="Harrison E."/>
            <person name="Lilley A.K."/>
            <person name="Paterson S."/>
            <person name="Spiers A.J."/>
            <person name="Brockhurst M.A."/>
        </authorList>
    </citation>
    <scope>NUCLEOTIDE SEQUENCE [LARGE SCALE GENOMIC DNA]</scope>
    <source>
        <strain evidence="2">SBW25</strain>
        <plasmid evidence="2">pQBR57</plasmid>
    </source>
</reference>
<gene>
    <name evidence="2" type="ORF">PQBR57_0214</name>
</gene>